<organism evidence="1 2">
    <name type="scientific">Jeotgalibacillus marinus</name>
    <dbReference type="NCBI Taxonomy" id="86667"/>
    <lineage>
        <taxon>Bacteria</taxon>
        <taxon>Bacillati</taxon>
        <taxon>Bacillota</taxon>
        <taxon>Bacilli</taxon>
        <taxon>Bacillales</taxon>
        <taxon>Caryophanaceae</taxon>
        <taxon>Jeotgalibacillus</taxon>
    </lineage>
</organism>
<dbReference type="RefSeq" id="WP_367777687.1">
    <property type="nucleotide sequence ID" value="NZ_JBFMIA010000001.1"/>
</dbReference>
<dbReference type="Proteomes" id="UP001556040">
    <property type="component" value="Unassembled WGS sequence"/>
</dbReference>
<accession>A0ABV3PZW5</accession>
<keyword evidence="2" id="KW-1185">Reference proteome</keyword>
<dbReference type="EMBL" id="JBFMIA010000001">
    <property type="protein sequence ID" value="MEW9500406.1"/>
    <property type="molecule type" value="Genomic_DNA"/>
</dbReference>
<name>A0ABV3PZW5_9BACL</name>
<gene>
    <name evidence="1" type="ORF">AB1471_01180</name>
</gene>
<proteinExistence type="predicted"/>
<comment type="caution">
    <text evidence="1">The sequence shown here is derived from an EMBL/GenBank/DDBJ whole genome shotgun (WGS) entry which is preliminary data.</text>
</comment>
<evidence type="ECO:0000313" key="1">
    <source>
        <dbReference type="EMBL" id="MEW9500406.1"/>
    </source>
</evidence>
<evidence type="ECO:0008006" key="3">
    <source>
        <dbReference type="Google" id="ProtNLM"/>
    </source>
</evidence>
<sequence length="99" mass="11252">MLPVLLLFTVVLAMVAVLLTASMDQTKHYETIGQYYEKGVMVELAAIKVMENHEPQGVIHFSNGHVKFQYLDQKSVLLTPTLHGVSYFPTTFVYNDNEF</sequence>
<reference evidence="1 2" key="1">
    <citation type="journal article" date="1979" name="Int. J. Syst. Evol. Microbiol.">
        <title>Bacillus globisporus subsp. marinus subsp. nov.</title>
        <authorList>
            <person name="Liu H."/>
        </authorList>
    </citation>
    <scope>NUCLEOTIDE SEQUENCE [LARGE SCALE GENOMIC DNA]</scope>
    <source>
        <strain evidence="1 2">DSM 1297</strain>
    </source>
</reference>
<evidence type="ECO:0000313" key="2">
    <source>
        <dbReference type="Proteomes" id="UP001556040"/>
    </source>
</evidence>
<protein>
    <recommendedName>
        <fullName evidence="3">DUF3139 domain-containing protein</fullName>
    </recommendedName>
</protein>